<feature type="domain" description="Acyltransferase MbtK/IucB-like conserved" evidence="2">
    <location>
        <begin position="24"/>
        <end position="71"/>
    </location>
</feature>
<dbReference type="SUPFAM" id="SSF55729">
    <property type="entry name" value="Acyl-CoA N-acyltransferases (Nat)"/>
    <property type="match status" value="1"/>
</dbReference>
<dbReference type="GO" id="GO:0016410">
    <property type="term" value="F:N-acyltransferase activity"/>
    <property type="evidence" value="ECO:0007669"/>
    <property type="project" value="TreeGrafter"/>
</dbReference>
<gene>
    <name evidence="3" type="ORF">JJQ60_02500</name>
</gene>
<dbReference type="Proteomes" id="UP000651057">
    <property type="component" value="Unassembled WGS sequence"/>
</dbReference>
<dbReference type="GO" id="GO:0019290">
    <property type="term" value="P:siderophore biosynthetic process"/>
    <property type="evidence" value="ECO:0007669"/>
    <property type="project" value="InterPro"/>
</dbReference>
<dbReference type="InterPro" id="IPR016181">
    <property type="entry name" value="Acyl_CoA_acyltransferase"/>
</dbReference>
<evidence type="ECO:0000256" key="1">
    <source>
        <dbReference type="ARBA" id="ARBA00004924"/>
    </source>
</evidence>
<evidence type="ECO:0000259" key="2">
    <source>
        <dbReference type="SMART" id="SM01006"/>
    </source>
</evidence>
<comment type="caution">
    <text evidence="3">The sequence shown here is derived from an EMBL/GenBank/DDBJ whole genome shotgun (WGS) entry which is preliminary data.</text>
</comment>
<evidence type="ECO:0000313" key="4">
    <source>
        <dbReference type="Proteomes" id="UP000651057"/>
    </source>
</evidence>
<dbReference type="Gene3D" id="3.40.630.30">
    <property type="match status" value="1"/>
</dbReference>
<keyword evidence="4" id="KW-1185">Reference proteome</keyword>
<dbReference type="AlphaFoldDB" id="A0A937D854"/>
<sequence>MDTITKIDILFSKYCEGLGELQIRDFNCKEDSEKIHHWVTKPYAKYWGMQESSITEFEEEYRKIVDSKHHHVGIGMLHGKPIFLMEYYDPHKDTIADHYDVLSGDVGMHILVAPVEKKISKFTWNVFTTVMDFLFADPAIKRIVVEPNVANQKIHVLNAKAGFRYFKEVQLPHKRARLAICTRKDYKSAIQKSYVK</sequence>
<proteinExistence type="predicted"/>
<dbReference type="SMART" id="SM01006">
    <property type="entry name" value="AlcB"/>
    <property type="match status" value="1"/>
</dbReference>
<comment type="pathway">
    <text evidence="1">Siderophore biosynthesis.</text>
</comment>
<accession>A0A937D854</accession>
<reference evidence="3" key="1">
    <citation type="submission" date="2021-01" db="EMBL/GenBank/DDBJ databases">
        <authorList>
            <person name="Zhong Y.L."/>
        </authorList>
    </citation>
    <scope>NUCLEOTIDE SEQUENCE</scope>
    <source>
        <strain evidence="3">KCTC 23302</strain>
    </source>
</reference>
<protein>
    <submittedName>
        <fullName evidence="3">Acetyltransferase</fullName>
    </submittedName>
</protein>
<dbReference type="PANTHER" id="PTHR31438:SF1">
    <property type="entry name" value="LYSINE N-ACYLTRANSFERASE C17G9.06C-RELATED"/>
    <property type="match status" value="1"/>
</dbReference>
<organism evidence="3 4">
    <name type="scientific">Aquimarina mytili</name>
    <dbReference type="NCBI Taxonomy" id="874423"/>
    <lineage>
        <taxon>Bacteria</taxon>
        <taxon>Pseudomonadati</taxon>
        <taxon>Bacteroidota</taxon>
        <taxon>Flavobacteriia</taxon>
        <taxon>Flavobacteriales</taxon>
        <taxon>Flavobacteriaceae</taxon>
        <taxon>Aquimarina</taxon>
    </lineage>
</organism>
<dbReference type="EMBL" id="JAERQJ010000001">
    <property type="protein sequence ID" value="MBL0682377.1"/>
    <property type="molecule type" value="Genomic_DNA"/>
</dbReference>
<name>A0A937D854_9FLAO</name>
<evidence type="ECO:0000313" key="3">
    <source>
        <dbReference type="EMBL" id="MBL0682377.1"/>
    </source>
</evidence>
<dbReference type="Pfam" id="PF13523">
    <property type="entry name" value="Acetyltransf_8"/>
    <property type="match status" value="1"/>
</dbReference>
<dbReference type="PANTHER" id="PTHR31438">
    <property type="entry name" value="LYSINE N-ACYLTRANSFERASE C17G9.06C-RELATED"/>
    <property type="match status" value="1"/>
</dbReference>
<dbReference type="InterPro" id="IPR019432">
    <property type="entry name" value="Acyltransferase_MbtK/IucB-like"/>
</dbReference>
<dbReference type="RefSeq" id="WP_201916356.1">
    <property type="nucleotide sequence ID" value="NZ_BAABAX010000001.1"/>
</dbReference>